<dbReference type="OrthoDB" id="4585at2"/>
<dbReference type="PANTHER" id="PTHR43080">
    <property type="entry name" value="CBS DOMAIN-CONTAINING PROTEIN CBSX3, MITOCHONDRIAL"/>
    <property type="match status" value="1"/>
</dbReference>
<reference evidence="5" key="1">
    <citation type="submission" date="2012-09" db="EMBL/GenBank/DDBJ databases">
        <authorList>
            <person name="Weinstock G."/>
            <person name="Sodergren E."/>
            <person name="Clifton S."/>
            <person name="Fulton L."/>
            <person name="Fulton B."/>
            <person name="Courtney L."/>
            <person name="Fronick C."/>
            <person name="Harrison M."/>
            <person name="Strong C."/>
            <person name="Farmer C."/>
            <person name="Delehaunty K."/>
            <person name="Markovic C."/>
            <person name="Hall O."/>
            <person name="Minx P."/>
            <person name="Tomlinson C."/>
            <person name="Mitreva M."/>
            <person name="Nelson J."/>
            <person name="Hou S."/>
            <person name="Wollam A."/>
            <person name="Pepin K.H."/>
            <person name="Johnson M."/>
            <person name="Bhonagiri V."/>
            <person name="Nash W.E."/>
            <person name="Suruliraj S."/>
            <person name="Warren W."/>
            <person name="Chinwalla A."/>
            <person name="Mardis E.R."/>
            <person name="Wilson R.K."/>
        </authorList>
    </citation>
    <scope>NUCLEOTIDE SEQUENCE [LARGE SCALE GENOMIC DNA]</scope>
    <source>
        <strain evidence="5">OS1</strain>
    </source>
</reference>
<comment type="caution">
    <text evidence="4">The sequence shown here is derived from an EMBL/GenBank/DDBJ whole genome shotgun (WGS) entry which is preliminary data.</text>
</comment>
<evidence type="ECO:0000256" key="1">
    <source>
        <dbReference type="ARBA" id="ARBA00023122"/>
    </source>
</evidence>
<name>A0A0T5XCY3_9BACT</name>
<keyword evidence="1 2" id="KW-0129">CBS domain</keyword>
<gene>
    <name evidence="4" type="ORF">HMPREF1705_03426</name>
</gene>
<organism evidence="4 5">
    <name type="scientific">Acetomicrobium hydrogeniformans ATCC BAA-1850</name>
    <dbReference type="NCBI Taxonomy" id="592015"/>
    <lineage>
        <taxon>Bacteria</taxon>
        <taxon>Thermotogati</taxon>
        <taxon>Synergistota</taxon>
        <taxon>Synergistia</taxon>
        <taxon>Synergistales</taxon>
        <taxon>Acetomicrobiaceae</taxon>
        <taxon>Acetomicrobium</taxon>
    </lineage>
</organism>
<proteinExistence type="predicted"/>
<dbReference type="InterPro" id="IPR000644">
    <property type="entry name" value="CBS_dom"/>
</dbReference>
<dbReference type="Pfam" id="PF00571">
    <property type="entry name" value="CBS"/>
    <property type="match status" value="2"/>
</dbReference>
<dbReference type="InterPro" id="IPR046342">
    <property type="entry name" value="CBS_dom_sf"/>
</dbReference>
<evidence type="ECO:0000313" key="4">
    <source>
        <dbReference type="EMBL" id="KRT36161.1"/>
    </source>
</evidence>
<dbReference type="PANTHER" id="PTHR43080:SF2">
    <property type="entry name" value="CBS DOMAIN-CONTAINING PROTEIN"/>
    <property type="match status" value="1"/>
</dbReference>
<dbReference type="eggNOG" id="COG0517">
    <property type="taxonomic scope" value="Bacteria"/>
</dbReference>
<sequence>MAIKAQEVMQKDLTVLSKDDLVIDAVKMFYIHKVTGVPVVEGNWYLVGFISESDILKAALPTYLETITSSTFLSNNGELCLFDKIHDIGLRRVEEFMTREVISVDPSASLMSVADLMIRKRIKRLPVAKDRKYIGIIDRSAFCEFLMEGGVLGEQ</sequence>
<dbReference type="SUPFAM" id="SSF54631">
    <property type="entry name" value="CBS-domain pair"/>
    <property type="match status" value="1"/>
</dbReference>
<dbReference type="PROSITE" id="PS51371">
    <property type="entry name" value="CBS"/>
    <property type="match status" value="2"/>
</dbReference>
<dbReference type="STRING" id="592015.HMPREF1705_03426"/>
<dbReference type="Gene3D" id="3.10.580.10">
    <property type="entry name" value="CBS-domain"/>
    <property type="match status" value="1"/>
</dbReference>
<dbReference type="AlphaFoldDB" id="A0A0T5XCY3"/>
<dbReference type="Proteomes" id="UP000005273">
    <property type="component" value="Unassembled WGS sequence"/>
</dbReference>
<evidence type="ECO:0000259" key="3">
    <source>
        <dbReference type="PROSITE" id="PS51371"/>
    </source>
</evidence>
<feature type="domain" description="CBS" evidence="3">
    <location>
        <begin position="9"/>
        <end position="66"/>
    </location>
</feature>
<evidence type="ECO:0000256" key="2">
    <source>
        <dbReference type="PROSITE-ProRule" id="PRU00703"/>
    </source>
</evidence>
<feature type="domain" description="CBS" evidence="3">
    <location>
        <begin position="97"/>
        <end position="152"/>
    </location>
</feature>
<accession>A0A0T5XCY3</accession>
<keyword evidence="5" id="KW-1185">Reference proteome</keyword>
<protein>
    <submittedName>
        <fullName evidence="4">CBS domain protein</fullName>
    </submittedName>
</protein>
<dbReference type="EMBL" id="ACJX03000001">
    <property type="protein sequence ID" value="KRT36161.1"/>
    <property type="molecule type" value="Genomic_DNA"/>
</dbReference>
<dbReference type="SMART" id="SM00116">
    <property type="entry name" value="CBS"/>
    <property type="match status" value="2"/>
</dbReference>
<evidence type="ECO:0000313" key="5">
    <source>
        <dbReference type="Proteomes" id="UP000005273"/>
    </source>
</evidence>
<dbReference type="InterPro" id="IPR051257">
    <property type="entry name" value="Diverse_CBS-Domain"/>
</dbReference>
<dbReference type="RefSeq" id="WP_057940945.1">
    <property type="nucleotide sequence ID" value="NZ_ACJX03000001.1"/>
</dbReference>